<dbReference type="SMART" id="SM00028">
    <property type="entry name" value="TPR"/>
    <property type="match status" value="5"/>
</dbReference>
<comment type="caution">
    <text evidence="3">The sequence shown here is derived from an EMBL/GenBank/DDBJ whole genome shotgun (WGS) entry which is preliminary data.</text>
</comment>
<feature type="compositionally biased region" description="Low complexity" evidence="1">
    <location>
        <begin position="439"/>
        <end position="450"/>
    </location>
</feature>
<evidence type="ECO:0000256" key="1">
    <source>
        <dbReference type="SAM" id="MobiDB-lite"/>
    </source>
</evidence>
<feature type="domain" description="HTH cro/C1-type" evidence="2">
    <location>
        <begin position="24"/>
        <end position="77"/>
    </location>
</feature>
<dbReference type="Gene3D" id="1.10.260.40">
    <property type="entry name" value="lambda repressor-like DNA-binding domains"/>
    <property type="match status" value="1"/>
</dbReference>
<dbReference type="EMBL" id="JACHBR010000001">
    <property type="protein sequence ID" value="MBB5628077.1"/>
    <property type="molecule type" value="Genomic_DNA"/>
</dbReference>
<dbReference type="PANTHER" id="PTHR47691:SF3">
    <property type="entry name" value="HTH-TYPE TRANSCRIPTIONAL REGULATOR RV0890C-RELATED"/>
    <property type="match status" value="1"/>
</dbReference>
<gene>
    <name evidence="3" type="ORF">BJ981_003776</name>
</gene>
<dbReference type="InterPro" id="IPR011990">
    <property type="entry name" value="TPR-like_helical_dom_sf"/>
</dbReference>
<dbReference type="Pfam" id="PF13432">
    <property type="entry name" value="TPR_16"/>
    <property type="match status" value="1"/>
</dbReference>
<dbReference type="Gene3D" id="1.25.40.10">
    <property type="entry name" value="Tetratricopeptide repeat domain"/>
    <property type="match status" value="3"/>
</dbReference>
<accession>A0A7W8Z5W1</accession>
<dbReference type="AlphaFoldDB" id="A0A7W8Z5W1"/>
<evidence type="ECO:0000313" key="3">
    <source>
        <dbReference type="EMBL" id="MBB5628077.1"/>
    </source>
</evidence>
<dbReference type="PROSITE" id="PS50943">
    <property type="entry name" value="HTH_CROC1"/>
    <property type="match status" value="1"/>
</dbReference>
<dbReference type="InterPro" id="IPR001387">
    <property type="entry name" value="Cro/C1-type_HTH"/>
</dbReference>
<dbReference type="SUPFAM" id="SSF47413">
    <property type="entry name" value="lambda repressor-like DNA-binding domains"/>
    <property type="match status" value="1"/>
</dbReference>
<feature type="region of interest" description="Disordered" evidence="1">
    <location>
        <begin position="439"/>
        <end position="459"/>
    </location>
</feature>
<name>A0A7W8Z5W1_9ACTN</name>
<dbReference type="CDD" id="cd00093">
    <property type="entry name" value="HTH_XRE"/>
    <property type="match status" value="1"/>
</dbReference>
<keyword evidence="4" id="KW-1185">Reference proteome</keyword>
<sequence>MTDAASPAEDAGRPDGPAAIGRRVQRLRTAQGMTQRQLAEPAYTAAYVSTLEAGRVRPSEAALRHLAGRLGVTSDELLTGRPAHLATDLRVSLLDAQRTLATGAAEDAAADYARLLADAERHGLAGERVAATLGLGQCALETGDLDAARAHFEAAERLLSDAPLPRRARAVRGRAVAHYLAGELRYACYLLETAIAGLDAAGLRDPEALVLLHTAVIAPYMDLGAHARAAQAAEFALSLAPQVSDPALVASMHRTVARTLIAEGRTEEARTSLAKAAELYEGLQIRTELAHCHWMRGYVHAQDGDLESAEAELRTARDMLASKRASLYTAQVEVELADVLRRRGRAQEAEGLLRRLLGELHPDRGAVHAGGARRLLGLIAEERGDLAAAEEHYGAALALLRRSGAAGDLADICLLLGDLLRRLGRAEAAMDVYRTGLGPLGTPGSTTLGPAGPPLPPPA</sequence>
<dbReference type="InterPro" id="IPR010982">
    <property type="entry name" value="Lambda_DNA-bd_dom_sf"/>
</dbReference>
<organism evidence="3 4">
    <name type="scientific">Sphaerisporangium krabiense</name>
    <dbReference type="NCBI Taxonomy" id="763782"/>
    <lineage>
        <taxon>Bacteria</taxon>
        <taxon>Bacillati</taxon>
        <taxon>Actinomycetota</taxon>
        <taxon>Actinomycetes</taxon>
        <taxon>Streptosporangiales</taxon>
        <taxon>Streptosporangiaceae</taxon>
        <taxon>Sphaerisporangium</taxon>
    </lineage>
</organism>
<dbReference type="RefSeq" id="WP_204070243.1">
    <property type="nucleotide sequence ID" value="NZ_BOOS01000015.1"/>
</dbReference>
<dbReference type="InterPro" id="IPR019734">
    <property type="entry name" value="TPR_rpt"/>
</dbReference>
<evidence type="ECO:0000259" key="2">
    <source>
        <dbReference type="PROSITE" id="PS50943"/>
    </source>
</evidence>
<dbReference type="GO" id="GO:0003677">
    <property type="term" value="F:DNA binding"/>
    <property type="evidence" value="ECO:0007669"/>
    <property type="project" value="InterPro"/>
</dbReference>
<protein>
    <submittedName>
        <fullName evidence="3">Tetratricopeptide (TPR) repeat protein</fullName>
    </submittedName>
</protein>
<dbReference type="Proteomes" id="UP000588112">
    <property type="component" value="Unassembled WGS sequence"/>
</dbReference>
<dbReference type="PANTHER" id="PTHR47691">
    <property type="entry name" value="REGULATOR-RELATED"/>
    <property type="match status" value="1"/>
</dbReference>
<proteinExistence type="predicted"/>
<evidence type="ECO:0000313" key="4">
    <source>
        <dbReference type="Proteomes" id="UP000588112"/>
    </source>
</evidence>
<dbReference type="SUPFAM" id="SSF48452">
    <property type="entry name" value="TPR-like"/>
    <property type="match status" value="3"/>
</dbReference>
<reference evidence="3 4" key="1">
    <citation type="submission" date="2020-08" db="EMBL/GenBank/DDBJ databases">
        <title>Sequencing the genomes of 1000 actinobacteria strains.</title>
        <authorList>
            <person name="Klenk H.-P."/>
        </authorList>
    </citation>
    <scope>NUCLEOTIDE SEQUENCE [LARGE SCALE GENOMIC DNA]</scope>
    <source>
        <strain evidence="3 4">DSM 45790</strain>
    </source>
</reference>
<dbReference type="SMART" id="SM00530">
    <property type="entry name" value="HTH_XRE"/>
    <property type="match status" value="1"/>
</dbReference>
<dbReference type="Pfam" id="PF13181">
    <property type="entry name" value="TPR_8"/>
    <property type="match status" value="1"/>
</dbReference>
<dbReference type="Pfam" id="PF01381">
    <property type="entry name" value="HTH_3"/>
    <property type="match status" value="1"/>
</dbReference>